<gene>
    <name evidence="1" type="ORF">BPA30113_05820</name>
</gene>
<protein>
    <submittedName>
        <fullName evidence="1">Uncharacterized protein</fullName>
    </submittedName>
</protein>
<evidence type="ECO:0000313" key="1">
    <source>
        <dbReference type="EMBL" id="VWC22597.1"/>
    </source>
</evidence>
<dbReference type="AlphaFoldDB" id="A0A6P2QI45"/>
<sequence length="111" mass="12116">MTVADFLTEANRLARPCLRYRFADGDAPVAGYRHGVEAGALCMSFERDGVWLNVYLDEDGTSGRVETAAHPVRSARPLCRSDAIPLPPVDAVFRFGSAALGSRYSVIQRIT</sequence>
<name>A0A6P2QI45_9BURK</name>
<evidence type="ECO:0000313" key="2">
    <source>
        <dbReference type="Proteomes" id="UP000494330"/>
    </source>
</evidence>
<keyword evidence="2" id="KW-1185">Reference proteome</keyword>
<reference evidence="1 2" key="1">
    <citation type="submission" date="2019-09" db="EMBL/GenBank/DDBJ databases">
        <authorList>
            <person name="Depoorter E."/>
        </authorList>
    </citation>
    <scope>NUCLEOTIDE SEQUENCE [LARGE SCALE GENOMIC DNA]</scope>
    <source>
        <strain evidence="1">LMG 30113</strain>
    </source>
</reference>
<dbReference type="RefSeq" id="WP_235215128.1">
    <property type="nucleotide sequence ID" value="NZ_CABVQD010000028.1"/>
</dbReference>
<accession>A0A6P2QI45</accession>
<organism evidence="1 2">
    <name type="scientific">Burkholderia paludis</name>
    <dbReference type="NCBI Taxonomy" id="1506587"/>
    <lineage>
        <taxon>Bacteria</taxon>
        <taxon>Pseudomonadati</taxon>
        <taxon>Pseudomonadota</taxon>
        <taxon>Betaproteobacteria</taxon>
        <taxon>Burkholderiales</taxon>
        <taxon>Burkholderiaceae</taxon>
        <taxon>Burkholderia</taxon>
        <taxon>Burkholderia cepacia complex</taxon>
    </lineage>
</organism>
<dbReference type="EMBL" id="CABVQD010000028">
    <property type="protein sequence ID" value="VWC22597.1"/>
    <property type="molecule type" value="Genomic_DNA"/>
</dbReference>
<dbReference type="Proteomes" id="UP000494330">
    <property type="component" value="Unassembled WGS sequence"/>
</dbReference>
<proteinExistence type="predicted"/>